<dbReference type="Gene3D" id="3.90.79.10">
    <property type="entry name" value="Nucleoside Triphosphate Pyrophosphohydrolase"/>
    <property type="match status" value="1"/>
</dbReference>
<dbReference type="PROSITE" id="PS51462">
    <property type="entry name" value="NUDIX"/>
    <property type="match status" value="1"/>
</dbReference>
<sequence length="139" mass="16069">MDKQFPKVVVGCFIFNDKREVLLVKSYKWPGKWVVMGGHIEWGETIADTCVREVKEEVGLNVKFVRVIEVTEFIFSPDFHDQKHFIGLQSECSLVGDPTPKIDHDEIQKARWFPLSQAAKIENILPVTRNTIRKIQNSK</sequence>
<organism evidence="4 5">
    <name type="scientific">Candidatus Collierbacteria bacterium CG10_big_fil_rev_8_21_14_0_10_44_9</name>
    <dbReference type="NCBI Taxonomy" id="1974535"/>
    <lineage>
        <taxon>Bacteria</taxon>
        <taxon>Candidatus Collieribacteriota</taxon>
    </lineage>
</organism>
<dbReference type="Pfam" id="PF00293">
    <property type="entry name" value="NUDIX"/>
    <property type="match status" value="1"/>
</dbReference>
<dbReference type="GO" id="GO:0016787">
    <property type="term" value="F:hydrolase activity"/>
    <property type="evidence" value="ECO:0007669"/>
    <property type="project" value="UniProtKB-KW"/>
</dbReference>
<dbReference type="InterPro" id="IPR020084">
    <property type="entry name" value="NUDIX_hydrolase_CS"/>
</dbReference>
<dbReference type="PANTHER" id="PTHR43736">
    <property type="entry name" value="ADP-RIBOSE PYROPHOSPHATASE"/>
    <property type="match status" value="1"/>
</dbReference>
<dbReference type="Proteomes" id="UP000230796">
    <property type="component" value="Unassembled WGS sequence"/>
</dbReference>
<reference evidence="5" key="1">
    <citation type="submission" date="2017-09" db="EMBL/GenBank/DDBJ databases">
        <title>Depth-based differentiation of microbial function through sediment-hosted aquifers and enrichment of novel symbionts in the deep terrestrial subsurface.</title>
        <authorList>
            <person name="Probst A.J."/>
            <person name="Ladd B."/>
            <person name="Jarett J.K."/>
            <person name="Geller-Mcgrath D.E."/>
            <person name="Sieber C.M.K."/>
            <person name="Emerson J.B."/>
            <person name="Anantharaman K."/>
            <person name="Thomas B.C."/>
            <person name="Malmstrom R."/>
            <person name="Stieglmeier M."/>
            <person name="Klingl A."/>
            <person name="Woyke T."/>
            <person name="Ryan C.M."/>
            <person name="Banfield J.F."/>
        </authorList>
    </citation>
    <scope>NUCLEOTIDE SEQUENCE [LARGE SCALE GENOMIC DNA]</scope>
</reference>
<evidence type="ECO:0000256" key="1">
    <source>
        <dbReference type="ARBA" id="ARBA00022801"/>
    </source>
</evidence>
<dbReference type="PANTHER" id="PTHR43736:SF1">
    <property type="entry name" value="DIHYDRONEOPTERIN TRIPHOSPHATE DIPHOSPHATASE"/>
    <property type="match status" value="1"/>
</dbReference>
<evidence type="ECO:0000259" key="3">
    <source>
        <dbReference type="PROSITE" id="PS51462"/>
    </source>
</evidence>
<dbReference type="AlphaFoldDB" id="A0A2H0VHZ9"/>
<protein>
    <submittedName>
        <fullName evidence="4">ADP-ribose pyrophosphatase</fullName>
    </submittedName>
</protein>
<name>A0A2H0VHZ9_9BACT</name>
<dbReference type="PRINTS" id="PR00502">
    <property type="entry name" value="NUDIXFAMILY"/>
</dbReference>
<feature type="domain" description="Nudix hydrolase" evidence="3">
    <location>
        <begin position="5"/>
        <end position="136"/>
    </location>
</feature>
<accession>A0A2H0VHZ9</accession>
<dbReference type="EMBL" id="PFAF01000068">
    <property type="protein sequence ID" value="PIR98727.1"/>
    <property type="molecule type" value="Genomic_DNA"/>
</dbReference>
<evidence type="ECO:0000313" key="4">
    <source>
        <dbReference type="EMBL" id="PIR98727.1"/>
    </source>
</evidence>
<comment type="caution">
    <text evidence="4">The sequence shown here is derived from an EMBL/GenBank/DDBJ whole genome shotgun (WGS) entry which is preliminary data.</text>
</comment>
<dbReference type="SUPFAM" id="SSF55811">
    <property type="entry name" value="Nudix"/>
    <property type="match status" value="1"/>
</dbReference>
<comment type="similarity">
    <text evidence="2">Belongs to the Nudix hydrolase family.</text>
</comment>
<dbReference type="InterPro" id="IPR000086">
    <property type="entry name" value="NUDIX_hydrolase_dom"/>
</dbReference>
<gene>
    <name evidence="4" type="ORF">COT87_03185</name>
</gene>
<dbReference type="PROSITE" id="PS00893">
    <property type="entry name" value="NUDIX_BOX"/>
    <property type="match status" value="1"/>
</dbReference>
<keyword evidence="1 2" id="KW-0378">Hydrolase</keyword>
<dbReference type="InterPro" id="IPR020476">
    <property type="entry name" value="Nudix_hydrolase"/>
</dbReference>
<evidence type="ECO:0000256" key="2">
    <source>
        <dbReference type="RuleBase" id="RU003476"/>
    </source>
</evidence>
<evidence type="ECO:0000313" key="5">
    <source>
        <dbReference type="Proteomes" id="UP000230796"/>
    </source>
</evidence>
<dbReference type="InterPro" id="IPR015797">
    <property type="entry name" value="NUDIX_hydrolase-like_dom_sf"/>
</dbReference>
<proteinExistence type="inferred from homology"/>